<name>A0A2J6REN7_HYAVF</name>
<sequence length="96" mass="10827">IGVAIRKRFLEQARSVLPGRSWGSPEKAVIDLGNAAAHFGNSEADAALFTYGYLEGREYEALFKAIYQLKPNPSRFYAPYLRKLRDCEATIRTMNV</sequence>
<evidence type="ECO:0000313" key="2">
    <source>
        <dbReference type="Proteomes" id="UP000235786"/>
    </source>
</evidence>
<gene>
    <name evidence="1" type="ORF">L207DRAFT_384689</name>
</gene>
<organism evidence="1 2">
    <name type="scientific">Hyaloscypha variabilis (strain UAMH 11265 / GT02V1 / F)</name>
    <name type="common">Meliniomyces variabilis</name>
    <dbReference type="NCBI Taxonomy" id="1149755"/>
    <lineage>
        <taxon>Eukaryota</taxon>
        <taxon>Fungi</taxon>
        <taxon>Dikarya</taxon>
        <taxon>Ascomycota</taxon>
        <taxon>Pezizomycotina</taxon>
        <taxon>Leotiomycetes</taxon>
        <taxon>Helotiales</taxon>
        <taxon>Hyaloscyphaceae</taxon>
        <taxon>Hyaloscypha</taxon>
        <taxon>Hyaloscypha variabilis</taxon>
    </lineage>
</organism>
<accession>A0A2J6REN7</accession>
<feature type="non-terminal residue" evidence="1">
    <location>
        <position position="96"/>
    </location>
</feature>
<dbReference type="AlphaFoldDB" id="A0A2J6REN7"/>
<proteinExistence type="predicted"/>
<dbReference type="Proteomes" id="UP000235786">
    <property type="component" value="Unassembled WGS sequence"/>
</dbReference>
<evidence type="ECO:0000313" key="1">
    <source>
        <dbReference type="EMBL" id="PMD36963.1"/>
    </source>
</evidence>
<dbReference type="EMBL" id="KZ613950">
    <property type="protein sequence ID" value="PMD36963.1"/>
    <property type="molecule type" value="Genomic_DNA"/>
</dbReference>
<protein>
    <submittedName>
        <fullName evidence="1">Uncharacterized protein</fullName>
    </submittedName>
</protein>
<reference evidence="1 2" key="1">
    <citation type="submission" date="2016-04" db="EMBL/GenBank/DDBJ databases">
        <title>A degradative enzymes factory behind the ericoid mycorrhizal symbiosis.</title>
        <authorList>
            <consortium name="DOE Joint Genome Institute"/>
            <person name="Martino E."/>
            <person name="Morin E."/>
            <person name="Grelet G."/>
            <person name="Kuo A."/>
            <person name="Kohler A."/>
            <person name="Daghino S."/>
            <person name="Barry K."/>
            <person name="Choi C."/>
            <person name="Cichocki N."/>
            <person name="Clum A."/>
            <person name="Copeland A."/>
            <person name="Hainaut M."/>
            <person name="Haridas S."/>
            <person name="Labutti K."/>
            <person name="Lindquist E."/>
            <person name="Lipzen A."/>
            <person name="Khouja H.-R."/>
            <person name="Murat C."/>
            <person name="Ohm R."/>
            <person name="Olson A."/>
            <person name="Spatafora J."/>
            <person name="Veneault-Fourrey C."/>
            <person name="Henrissat B."/>
            <person name="Grigoriev I."/>
            <person name="Martin F."/>
            <person name="Perotto S."/>
        </authorList>
    </citation>
    <scope>NUCLEOTIDE SEQUENCE [LARGE SCALE GENOMIC DNA]</scope>
    <source>
        <strain evidence="1 2">F</strain>
    </source>
</reference>
<dbReference type="OrthoDB" id="3565171at2759"/>
<feature type="non-terminal residue" evidence="1">
    <location>
        <position position="1"/>
    </location>
</feature>
<keyword evidence="2" id="KW-1185">Reference proteome</keyword>